<feature type="transmembrane region" description="Helical" evidence="2">
    <location>
        <begin position="55"/>
        <end position="74"/>
    </location>
</feature>
<evidence type="ECO:0000256" key="1">
    <source>
        <dbReference type="SAM" id="MobiDB-lite"/>
    </source>
</evidence>
<dbReference type="AlphaFoldDB" id="B3S647"/>
<dbReference type="EMBL" id="DS985252">
    <property type="protein sequence ID" value="EDV21696.1"/>
    <property type="molecule type" value="Genomic_DNA"/>
</dbReference>
<name>B3S647_TRIAD</name>
<gene>
    <name evidence="3" type="ORF">TRIADDRAFT_59673</name>
</gene>
<dbReference type="KEGG" id="tad:TRIADDRAFT_59673"/>
<keyword evidence="4" id="KW-1185">Reference proteome</keyword>
<reference evidence="3 4" key="1">
    <citation type="journal article" date="2008" name="Nature">
        <title>The Trichoplax genome and the nature of placozoans.</title>
        <authorList>
            <person name="Srivastava M."/>
            <person name="Begovic E."/>
            <person name="Chapman J."/>
            <person name="Putnam N.H."/>
            <person name="Hellsten U."/>
            <person name="Kawashima T."/>
            <person name="Kuo A."/>
            <person name="Mitros T."/>
            <person name="Salamov A."/>
            <person name="Carpenter M.L."/>
            <person name="Signorovitch A.Y."/>
            <person name="Moreno M.A."/>
            <person name="Kamm K."/>
            <person name="Grimwood J."/>
            <person name="Schmutz J."/>
            <person name="Shapiro H."/>
            <person name="Grigoriev I.V."/>
            <person name="Buss L.W."/>
            <person name="Schierwater B."/>
            <person name="Dellaporta S.L."/>
            <person name="Rokhsar D.S."/>
        </authorList>
    </citation>
    <scope>NUCLEOTIDE SEQUENCE [LARGE SCALE GENOMIC DNA]</scope>
    <source>
        <strain evidence="3 4">Grell-BS-1999</strain>
    </source>
</reference>
<protein>
    <submittedName>
        <fullName evidence="3">Uncharacterized protein</fullName>
    </submittedName>
</protein>
<dbReference type="GeneID" id="6756919"/>
<dbReference type="CTD" id="6756919"/>
<accession>B3S647</accession>
<feature type="transmembrane region" description="Helical" evidence="2">
    <location>
        <begin position="131"/>
        <end position="152"/>
    </location>
</feature>
<organism evidence="3 4">
    <name type="scientific">Trichoplax adhaerens</name>
    <name type="common">Trichoplax reptans</name>
    <dbReference type="NCBI Taxonomy" id="10228"/>
    <lineage>
        <taxon>Eukaryota</taxon>
        <taxon>Metazoa</taxon>
        <taxon>Placozoa</taxon>
        <taxon>Uniplacotomia</taxon>
        <taxon>Trichoplacea</taxon>
        <taxon>Trichoplacidae</taxon>
        <taxon>Trichoplax</taxon>
    </lineage>
</organism>
<evidence type="ECO:0000256" key="2">
    <source>
        <dbReference type="SAM" id="Phobius"/>
    </source>
</evidence>
<evidence type="ECO:0000313" key="3">
    <source>
        <dbReference type="EMBL" id="EDV21696.1"/>
    </source>
</evidence>
<dbReference type="Proteomes" id="UP000009022">
    <property type="component" value="Unassembled WGS sequence"/>
</dbReference>
<proteinExistence type="predicted"/>
<feature type="compositionally biased region" description="Basic and acidic residues" evidence="1">
    <location>
        <begin position="198"/>
        <end position="209"/>
    </location>
</feature>
<keyword evidence="2" id="KW-0472">Membrane</keyword>
<sequence length="209" mass="22244">MSAILYNVKILDNICRYSTSRMTAFQANVIAKSFVGPVTTATTINVRHKSEIKMAIMQGVGGVLLFIIGITSIFVLDGHFASFAVIDAILFMSSSYLGLLKVKRRKPGVLCVTGGFGINAADIRSEQVETAFMALSSYVVMVSTITIGIIVYQYTTADYEGLQLALLMMALALSVVAVVCAGIAASCAGRHSGSCCGGRKDTSAEDERM</sequence>
<feature type="transmembrane region" description="Helical" evidence="2">
    <location>
        <begin position="164"/>
        <end position="184"/>
    </location>
</feature>
<feature type="transmembrane region" description="Helical" evidence="2">
    <location>
        <begin position="80"/>
        <end position="100"/>
    </location>
</feature>
<keyword evidence="2" id="KW-0812">Transmembrane</keyword>
<dbReference type="InParanoid" id="B3S647"/>
<dbReference type="HOGENOM" id="CLU_1316932_0_0_1"/>
<evidence type="ECO:0000313" key="4">
    <source>
        <dbReference type="Proteomes" id="UP000009022"/>
    </source>
</evidence>
<dbReference type="RefSeq" id="XP_002115844.1">
    <property type="nucleotide sequence ID" value="XM_002115808.1"/>
</dbReference>
<keyword evidence="2" id="KW-1133">Transmembrane helix</keyword>
<feature type="region of interest" description="Disordered" evidence="1">
    <location>
        <begin position="190"/>
        <end position="209"/>
    </location>
</feature>